<evidence type="ECO:0000259" key="5">
    <source>
        <dbReference type="PROSITE" id="PS01031"/>
    </source>
</evidence>
<organism evidence="6 7">
    <name type="scientific">Claviceps arundinis</name>
    <dbReference type="NCBI Taxonomy" id="1623583"/>
    <lineage>
        <taxon>Eukaryota</taxon>
        <taxon>Fungi</taxon>
        <taxon>Dikarya</taxon>
        <taxon>Ascomycota</taxon>
        <taxon>Pezizomycotina</taxon>
        <taxon>Sordariomycetes</taxon>
        <taxon>Hypocreomycetidae</taxon>
        <taxon>Hypocreales</taxon>
        <taxon>Clavicipitaceae</taxon>
        <taxon>Claviceps</taxon>
    </lineage>
</organism>
<comment type="caution">
    <text evidence="6">The sequence shown here is derived from an EMBL/GenBank/DDBJ whole genome shotgun (WGS) entry which is preliminary data.</text>
</comment>
<proteinExistence type="inferred from homology"/>
<comment type="similarity">
    <text evidence="2 3">Belongs to the small heat shock protein (HSP20) family.</text>
</comment>
<keyword evidence="1" id="KW-0346">Stress response</keyword>
<dbReference type="Gene3D" id="2.60.40.790">
    <property type="match status" value="1"/>
</dbReference>
<evidence type="ECO:0000256" key="2">
    <source>
        <dbReference type="PROSITE-ProRule" id="PRU00285"/>
    </source>
</evidence>
<dbReference type="EMBL" id="SRPR01000324">
    <property type="protein sequence ID" value="KAG5954552.1"/>
    <property type="molecule type" value="Genomic_DNA"/>
</dbReference>
<evidence type="ECO:0000313" key="7">
    <source>
        <dbReference type="Proteomes" id="UP000742024"/>
    </source>
</evidence>
<dbReference type="PANTHER" id="PTHR11527">
    <property type="entry name" value="HEAT-SHOCK PROTEIN 20 FAMILY MEMBER"/>
    <property type="match status" value="1"/>
</dbReference>
<evidence type="ECO:0000313" key="6">
    <source>
        <dbReference type="EMBL" id="KAG5954552.1"/>
    </source>
</evidence>
<feature type="region of interest" description="Disordered" evidence="4">
    <location>
        <begin position="114"/>
        <end position="141"/>
    </location>
</feature>
<dbReference type="CDD" id="cd06464">
    <property type="entry name" value="ACD_sHsps-like"/>
    <property type="match status" value="1"/>
</dbReference>
<evidence type="ECO:0000256" key="3">
    <source>
        <dbReference type="RuleBase" id="RU003616"/>
    </source>
</evidence>
<evidence type="ECO:0000256" key="4">
    <source>
        <dbReference type="SAM" id="MobiDB-lite"/>
    </source>
</evidence>
<dbReference type="Pfam" id="PF00011">
    <property type="entry name" value="HSP20"/>
    <property type="match status" value="1"/>
</dbReference>
<keyword evidence="7" id="KW-1185">Reference proteome</keyword>
<dbReference type="InterPro" id="IPR008978">
    <property type="entry name" value="HSP20-like_chaperone"/>
</dbReference>
<dbReference type="PROSITE" id="PS01031">
    <property type="entry name" value="SHSP"/>
    <property type="match status" value="1"/>
</dbReference>
<name>A0ABQ7P562_9HYPO</name>
<dbReference type="InterPro" id="IPR031107">
    <property type="entry name" value="Small_HSP"/>
</dbReference>
<sequence length="211" mass="23803">MAFFPQALYSQDRSSFTPLFRLLDDFDSYSQGNATTKSQSNRTSSLPTWQPSFDLRETADRYELYGELPGVNKEHVTIDFTEPQTLQIRGKSERRYHAGTTSGASHNVKATMPRQATVEDEDDEEWSHGGHSAPGTPASTTVEIERPAQVQKPTDNAKYWLAERKFGEFSRSFNFPNRVDQDGVLASFQDGVLSIIVPKAKKHEARRINIS</sequence>
<accession>A0ABQ7P562</accession>
<feature type="domain" description="SHSP" evidence="5">
    <location>
        <begin position="44"/>
        <end position="211"/>
    </location>
</feature>
<dbReference type="SUPFAM" id="SSF49764">
    <property type="entry name" value="HSP20-like chaperones"/>
    <property type="match status" value="1"/>
</dbReference>
<reference evidence="6 7" key="1">
    <citation type="journal article" date="2020" name="bioRxiv">
        <title>Whole genome comparisons of ergot fungi reveals the divergence and evolution of species within the genus Claviceps are the result of varying mechanisms driving genome evolution and host range expansion.</title>
        <authorList>
            <person name="Wyka S.A."/>
            <person name="Mondo S.J."/>
            <person name="Liu M."/>
            <person name="Dettman J."/>
            <person name="Nalam V."/>
            <person name="Broders K.D."/>
        </authorList>
    </citation>
    <scope>NUCLEOTIDE SEQUENCE [LARGE SCALE GENOMIC DNA]</scope>
    <source>
        <strain evidence="6 7">LM583</strain>
    </source>
</reference>
<evidence type="ECO:0000256" key="1">
    <source>
        <dbReference type="ARBA" id="ARBA00023016"/>
    </source>
</evidence>
<protein>
    <recommendedName>
        <fullName evidence="5">SHSP domain-containing protein</fullName>
    </recommendedName>
</protein>
<gene>
    <name evidence="6" type="ORF">E4U57_004350</name>
</gene>
<dbReference type="Proteomes" id="UP000742024">
    <property type="component" value="Unassembled WGS sequence"/>
</dbReference>
<dbReference type="InterPro" id="IPR002068">
    <property type="entry name" value="A-crystallin/Hsp20_dom"/>
</dbReference>